<proteinExistence type="predicted"/>
<evidence type="ECO:0000313" key="2">
    <source>
        <dbReference type="EMBL" id="MBF6057903.1"/>
    </source>
</evidence>
<evidence type="ECO:0000313" key="3">
    <source>
        <dbReference type="Proteomes" id="UP001193680"/>
    </source>
</evidence>
<dbReference type="InterPro" id="IPR036249">
    <property type="entry name" value="Thioredoxin-like_sf"/>
</dbReference>
<organism evidence="2 3">
    <name type="scientific">Thiomicrorhabdus heinhorstiae</name>
    <dbReference type="NCBI Taxonomy" id="2748010"/>
    <lineage>
        <taxon>Bacteria</taxon>
        <taxon>Pseudomonadati</taxon>
        <taxon>Pseudomonadota</taxon>
        <taxon>Gammaproteobacteria</taxon>
        <taxon>Thiotrichales</taxon>
        <taxon>Piscirickettsiaceae</taxon>
        <taxon>Thiomicrorhabdus</taxon>
    </lineage>
</organism>
<protein>
    <submittedName>
        <fullName evidence="2">Thioredoxin family protein</fullName>
    </submittedName>
</protein>
<dbReference type="Pfam" id="PF00085">
    <property type="entry name" value="Thioredoxin"/>
    <property type="match status" value="1"/>
</dbReference>
<reference evidence="2 3" key="1">
    <citation type="submission" date="2020-06" db="EMBL/GenBank/DDBJ databases">
        <authorList>
            <person name="Scott K."/>
        </authorList>
    </citation>
    <scope>NUCLEOTIDE SEQUENCE [LARGE SCALE GENOMIC DNA]</scope>
    <source>
        <strain evidence="2 3">HH1</strain>
    </source>
</reference>
<dbReference type="Gene3D" id="3.40.30.10">
    <property type="entry name" value="Glutaredoxin"/>
    <property type="match status" value="1"/>
</dbReference>
<keyword evidence="3" id="KW-1185">Reference proteome</keyword>
<sequence>MRTLSSLQELDEMKMQSEALMVLFGGTECNVCHVVKPKLQELIGERYPKMQQVYIDCHQTTDICAQNGIFSLPVVQIFFGGQKFIEEVRSFSVAKVADEIARPYSMMFNEV</sequence>
<comment type="caution">
    <text evidence="2">The sequence shown here is derived from an EMBL/GenBank/DDBJ whole genome shotgun (WGS) entry which is preliminary data.</text>
</comment>
<dbReference type="CDD" id="cd02947">
    <property type="entry name" value="TRX_family"/>
    <property type="match status" value="1"/>
</dbReference>
<dbReference type="RefSeq" id="WP_185978046.1">
    <property type="nucleotide sequence ID" value="NZ_JACBGI020000008.1"/>
</dbReference>
<evidence type="ECO:0000259" key="1">
    <source>
        <dbReference type="Pfam" id="PF00085"/>
    </source>
</evidence>
<feature type="domain" description="Thioredoxin" evidence="1">
    <location>
        <begin position="14"/>
        <end position="88"/>
    </location>
</feature>
<name>A0ABS0BVQ1_9GAMM</name>
<accession>A0ABS0BVQ1</accession>
<gene>
    <name evidence="2" type="ORF">H8792_006065</name>
</gene>
<dbReference type="Proteomes" id="UP001193680">
    <property type="component" value="Unassembled WGS sequence"/>
</dbReference>
<dbReference type="InterPro" id="IPR013766">
    <property type="entry name" value="Thioredoxin_domain"/>
</dbReference>
<dbReference type="SUPFAM" id="SSF52833">
    <property type="entry name" value="Thioredoxin-like"/>
    <property type="match status" value="1"/>
</dbReference>
<dbReference type="EMBL" id="JACBGI020000008">
    <property type="protein sequence ID" value="MBF6057903.1"/>
    <property type="molecule type" value="Genomic_DNA"/>
</dbReference>
<reference evidence="2 3" key="2">
    <citation type="submission" date="2020-11" db="EMBL/GenBank/DDBJ databases">
        <title>Sulfur oxidizing isolate from Hospital Hole Sinkhole.</title>
        <authorList>
            <person name="Scott K.M."/>
        </authorList>
    </citation>
    <scope>NUCLEOTIDE SEQUENCE [LARGE SCALE GENOMIC DNA]</scope>
    <source>
        <strain evidence="2 3">HH1</strain>
    </source>
</reference>